<comment type="caution">
    <text evidence="1">The sequence shown here is derived from an EMBL/GenBank/DDBJ whole genome shotgun (WGS) entry which is preliminary data.</text>
</comment>
<sequence length="184" mass="19539">MIETSQSVRVAAPLVLAWNYARDVDRWAQIMPGYQACEITDADNSVWALKVGVGGLVRTVKVAVHVTRWAGPQEVDFAFRLLGDPVEGAGSYRAAADGDGTAITLAVQVRGSGPMAPMWEAMGGPVLPRFARSFAEDLKARIEAETGAAGAAPRSAGDDARASASGPSVSLIARMLAWLRRLFR</sequence>
<gene>
    <name evidence="1" type="ORF">SAMN06296065_101102</name>
</gene>
<organism evidence="1 2">
    <name type="scientific">Novosphingobium panipatense</name>
    <dbReference type="NCBI Taxonomy" id="428991"/>
    <lineage>
        <taxon>Bacteria</taxon>
        <taxon>Pseudomonadati</taxon>
        <taxon>Pseudomonadota</taxon>
        <taxon>Alphaproteobacteria</taxon>
        <taxon>Sphingomonadales</taxon>
        <taxon>Sphingomonadaceae</taxon>
        <taxon>Novosphingobium</taxon>
    </lineage>
</organism>
<reference evidence="1 2" key="1">
    <citation type="submission" date="2017-05" db="EMBL/GenBank/DDBJ databases">
        <authorList>
            <person name="Varghese N."/>
            <person name="Submissions S."/>
        </authorList>
    </citation>
    <scope>NUCLEOTIDE SEQUENCE [LARGE SCALE GENOMIC DNA]</scope>
    <source>
        <strain evidence="1 2">SM16</strain>
    </source>
</reference>
<dbReference type="Pfam" id="PF10604">
    <property type="entry name" value="Polyketide_cyc2"/>
    <property type="match status" value="1"/>
</dbReference>
<dbReference type="EMBL" id="FXUI01000001">
    <property type="protein sequence ID" value="SMP51335.1"/>
    <property type="molecule type" value="Genomic_DNA"/>
</dbReference>
<protein>
    <submittedName>
        <fullName evidence="1">Carbon monoxide dehydrogenase subunit G</fullName>
    </submittedName>
</protein>
<dbReference type="InterPro" id="IPR023393">
    <property type="entry name" value="START-like_dom_sf"/>
</dbReference>
<dbReference type="SUPFAM" id="SSF55961">
    <property type="entry name" value="Bet v1-like"/>
    <property type="match status" value="1"/>
</dbReference>
<evidence type="ECO:0000313" key="1">
    <source>
        <dbReference type="EMBL" id="SMP51335.1"/>
    </source>
</evidence>
<dbReference type="Gene3D" id="3.30.530.20">
    <property type="match status" value="1"/>
</dbReference>
<keyword evidence="2" id="KW-1185">Reference proteome</keyword>
<evidence type="ECO:0000313" key="2">
    <source>
        <dbReference type="Proteomes" id="UP001157910"/>
    </source>
</evidence>
<dbReference type="InterPro" id="IPR019587">
    <property type="entry name" value="Polyketide_cyclase/dehydratase"/>
</dbReference>
<proteinExistence type="predicted"/>
<dbReference type="RefSeq" id="WP_283404802.1">
    <property type="nucleotide sequence ID" value="NZ_FXUI01000001.1"/>
</dbReference>
<dbReference type="Proteomes" id="UP001157910">
    <property type="component" value="Unassembled WGS sequence"/>
</dbReference>
<accession>A0ABY1PWU4</accession>
<dbReference type="CDD" id="cd07812">
    <property type="entry name" value="SRPBCC"/>
    <property type="match status" value="1"/>
</dbReference>
<name>A0ABY1PWU4_9SPHN</name>